<dbReference type="EMBL" id="AP025318">
    <property type="protein sequence ID" value="BDD12393.1"/>
    <property type="molecule type" value="Genomic_DNA"/>
</dbReference>
<protein>
    <submittedName>
        <fullName evidence="3">Fasciclin</fullName>
    </submittedName>
</protein>
<keyword evidence="1" id="KW-0732">Signal</keyword>
<evidence type="ECO:0000313" key="3">
    <source>
        <dbReference type="EMBL" id="BDD12393.1"/>
    </source>
</evidence>
<organism evidence="3 4">
    <name type="scientific">Fulvitalea axinellae</name>
    <dbReference type="NCBI Taxonomy" id="1182444"/>
    <lineage>
        <taxon>Bacteria</taxon>
        <taxon>Pseudomonadati</taxon>
        <taxon>Bacteroidota</taxon>
        <taxon>Cytophagia</taxon>
        <taxon>Cytophagales</taxon>
        <taxon>Persicobacteraceae</taxon>
        <taxon>Fulvitalea</taxon>
    </lineage>
</organism>
<reference evidence="3 4" key="1">
    <citation type="submission" date="2021-12" db="EMBL/GenBank/DDBJ databases">
        <title>Genome sequencing of bacteria with rrn-lacking chromosome and rrn-plasmid.</title>
        <authorList>
            <person name="Anda M."/>
            <person name="Iwasaki W."/>
        </authorList>
    </citation>
    <scope>NUCLEOTIDE SEQUENCE [LARGE SCALE GENOMIC DNA]</scope>
    <source>
        <strain evidence="3 4">DSM 100852</strain>
        <plasmid evidence="3 4">pFA4</plasmid>
    </source>
</reference>
<feature type="domain" description="FAS1" evidence="2">
    <location>
        <begin position="36"/>
        <end position="232"/>
    </location>
</feature>
<keyword evidence="4" id="KW-1185">Reference proteome</keyword>
<dbReference type="PANTHER" id="PTHR10900:SF77">
    <property type="entry name" value="FI19380P1"/>
    <property type="match status" value="1"/>
</dbReference>
<dbReference type="KEGG" id="fax:FUAX_48250"/>
<sequence>MIRNLYCFWLMLALVLFASCDEDVGRGHYDIPEGLDQTVIGVLEDEGKFGQFLKGVDLLEERRNLESSSFTIFAPNDDVLLPYLKSEYGVSDIGELDKEDLESLIKGHIIRNSLTWQKMYRQSVSNRWTDEVTGEDPVNANGYQVIRQEVVYRNPVIEDNNHPEGKIYKVYEPERFLPVFPIHRLCGILEPADYDFLFPDSKYTGFNIHGAKAVEQDIPAVNGTVHFVDKVLPVLKNADEIMAEKDGYTLFKTLTDRFAEYNFDGDATEKYGESPQDSIFRKRHRNFGLAQFASSRMTLWTGSDGKGRNRVYNVFLPTDQALEEYFQGRFGEYYTSYDEVPEDILFFMVKNHFSLYHNKWIRPSELKFFATGLFEEGIVDKGEVQWRTFANNAVIYGMNRVLAPEIYSSAAGVTMFNPDYSWLLKSMVIAPSARGAVANLKLEATFFGFKNGVFEDNDIRYSELLESFVIFDSQKQKDVRFDPDDVEDLLSMHVSDKGNLADASGRTFLEMKGGYVCVNNNKAYGGGNEEDGEEIDILSKDTGGENGTFYELSGFLKAPTKNVASHMLDNDEYSEFAELMKKAKLANDNSSWLISGKEVTVLIPTNEAIEEAKDKGLIPEEEKELINFLRYFFIEGEQIFTDGGKTGEFDTMSAGEDGQNKMIFAFEGDQLTVTDGSGRKVVVDRQRNVTDVLAKGGTIHQINSILSSK</sequence>
<evidence type="ECO:0000313" key="4">
    <source>
        <dbReference type="Proteomes" id="UP001348817"/>
    </source>
</evidence>
<evidence type="ECO:0000256" key="1">
    <source>
        <dbReference type="SAM" id="SignalP"/>
    </source>
</evidence>
<dbReference type="PROSITE" id="PS51257">
    <property type="entry name" value="PROKAR_LIPOPROTEIN"/>
    <property type="match status" value="1"/>
</dbReference>
<keyword evidence="3" id="KW-0614">Plasmid</keyword>
<dbReference type="AlphaFoldDB" id="A0AAU9CWN8"/>
<gene>
    <name evidence="3" type="ORF">FUAX_48250</name>
</gene>
<accession>A0AAU9CWN8</accession>
<proteinExistence type="predicted"/>
<dbReference type="Pfam" id="PF02469">
    <property type="entry name" value="Fasciclin"/>
    <property type="match status" value="2"/>
</dbReference>
<name>A0AAU9CWN8_9BACT</name>
<feature type="domain" description="FAS1" evidence="2">
    <location>
        <begin position="560"/>
        <end position="706"/>
    </location>
</feature>
<dbReference type="InterPro" id="IPR000782">
    <property type="entry name" value="FAS1_domain"/>
</dbReference>
<dbReference type="SMART" id="SM00554">
    <property type="entry name" value="FAS1"/>
    <property type="match status" value="2"/>
</dbReference>
<dbReference type="PANTHER" id="PTHR10900">
    <property type="entry name" value="PERIOSTIN-RELATED"/>
    <property type="match status" value="1"/>
</dbReference>
<dbReference type="SUPFAM" id="SSF82153">
    <property type="entry name" value="FAS1 domain"/>
    <property type="match status" value="3"/>
</dbReference>
<dbReference type="InterPro" id="IPR036378">
    <property type="entry name" value="FAS1_dom_sf"/>
</dbReference>
<evidence type="ECO:0000259" key="2">
    <source>
        <dbReference type="PROSITE" id="PS50213"/>
    </source>
</evidence>
<dbReference type="InterPro" id="IPR050904">
    <property type="entry name" value="Adhesion/Biosynth-related"/>
</dbReference>
<dbReference type="PROSITE" id="PS50213">
    <property type="entry name" value="FAS1"/>
    <property type="match status" value="2"/>
</dbReference>
<dbReference type="Proteomes" id="UP001348817">
    <property type="component" value="Plasmid pFA4"/>
</dbReference>
<dbReference type="RefSeq" id="WP_338395532.1">
    <property type="nucleotide sequence ID" value="NZ_AP025318.1"/>
</dbReference>
<feature type="signal peptide" evidence="1">
    <location>
        <begin position="1"/>
        <end position="18"/>
    </location>
</feature>
<geneLocation type="plasmid" evidence="3 4">
    <name>pFA4</name>
</geneLocation>
<dbReference type="Gene3D" id="2.30.180.10">
    <property type="entry name" value="FAS1 domain"/>
    <property type="match status" value="2"/>
</dbReference>
<feature type="chain" id="PRO_5043684054" evidence="1">
    <location>
        <begin position="19"/>
        <end position="709"/>
    </location>
</feature>